<evidence type="ECO:0000313" key="1">
    <source>
        <dbReference type="EMBL" id="QRV45951.1"/>
    </source>
</evidence>
<sequence>MSILVPSLAAAAEEAIRATTDLRGATDEQTLNTLRESALSATDRFIAAAARHFA</sequence>
<dbReference type="RefSeq" id="WP_158727640.1">
    <property type="nucleotide sequence ID" value="NZ_CP070241.1"/>
</dbReference>
<dbReference type="GeneID" id="63984815"/>
<keyword evidence="2" id="KW-1185">Reference proteome</keyword>
<accession>A0ABX7JCQ0</accession>
<gene>
    <name evidence="1" type="ORF">I6J41_34865</name>
</gene>
<proteinExistence type="predicted"/>
<geneLocation type="plasmid" evidence="1 2">
    <name>unnamed1</name>
</geneLocation>
<protein>
    <submittedName>
        <fullName evidence="1">Uncharacterized protein</fullName>
    </submittedName>
</protein>
<dbReference type="EMBL" id="CP070250">
    <property type="protein sequence ID" value="QRV45951.1"/>
    <property type="molecule type" value="Genomic_DNA"/>
</dbReference>
<reference evidence="1 2" key="1">
    <citation type="submission" date="2021-02" db="EMBL/GenBank/DDBJ databases">
        <title>FDA dAtabase for Regulatory Grade micrObial Sequences (FDA-ARGOS): Supporting development and validation of Infectious Disease Dx tests.</title>
        <authorList>
            <person name="Sproer C."/>
            <person name="Gronow S."/>
            <person name="Severitt S."/>
            <person name="Schroder I."/>
            <person name="Tallon L."/>
            <person name="Sadzewicz L."/>
            <person name="Zhao X."/>
            <person name="Boylan J."/>
            <person name="Ott S."/>
            <person name="Bowen H."/>
            <person name="Vavikolanu K."/>
            <person name="Mehta A."/>
            <person name="Aluvathingal J."/>
            <person name="Nadendla S."/>
            <person name="Lowell S."/>
            <person name="Myers T."/>
            <person name="Yan Y."/>
            <person name="Sichtig H."/>
        </authorList>
    </citation>
    <scope>NUCLEOTIDE SEQUENCE [LARGE SCALE GENOMIC DNA]</scope>
    <source>
        <strain evidence="1 2">FDAARGOS_1211</strain>
        <plasmid evidence="1 2">unnamed1</plasmid>
    </source>
</reference>
<keyword evidence="1" id="KW-0614">Plasmid</keyword>
<name>A0ABX7JCQ0_9ACTN</name>
<organism evidence="1 2">
    <name type="scientific">Streptomyces californicus</name>
    <dbReference type="NCBI Taxonomy" id="67351"/>
    <lineage>
        <taxon>Bacteria</taxon>
        <taxon>Bacillati</taxon>
        <taxon>Actinomycetota</taxon>
        <taxon>Actinomycetes</taxon>
        <taxon>Kitasatosporales</taxon>
        <taxon>Streptomycetaceae</taxon>
        <taxon>Streptomyces</taxon>
    </lineage>
</organism>
<dbReference type="Proteomes" id="UP000598054">
    <property type="component" value="Plasmid unnamed1"/>
</dbReference>
<evidence type="ECO:0000313" key="2">
    <source>
        <dbReference type="Proteomes" id="UP000598054"/>
    </source>
</evidence>